<name>A0ABR1J7Z3_9AGAR</name>
<proteinExistence type="predicted"/>
<keyword evidence="2" id="KW-1185">Reference proteome</keyword>
<dbReference type="InterPro" id="IPR005269">
    <property type="entry name" value="LOG"/>
</dbReference>
<protein>
    <recommendedName>
        <fullName evidence="3">Cytokinin riboside 5'-monophosphate phosphoribohydrolase</fullName>
    </recommendedName>
</protein>
<gene>
    <name evidence="1" type="ORF">VKT23_013281</name>
</gene>
<evidence type="ECO:0000313" key="2">
    <source>
        <dbReference type="Proteomes" id="UP001498398"/>
    </source>
</evidence>
<dbReference type="SUPFAM" id="SSF102405">
    <property type="entry name" value="MCP/YpsA-like"/>
    <property type="match status" value="1"/>
</dbReference>
<dbReference type="Pfam" id="PF03641">
    <property type="entry name" value="Lysine_decarbox"/>
    <property type="match status" value="1"/>
</dbReference>
<sequence>MSESESAIAVYCGSSTGKEPAYTKAATSVGTALAKANRRLVYGGGFKGLMGAVANAVVSSGGKVTGVIPSAMLAGGGEGEKGKNARSTTANPAQVILGSNENTEWIVTSSMHERKVEMARRACGFIGLPGGYGTFEEVVEVTTWTQLGIHNKPVVLLNVLSFYETLRALIKTAVSAGFIQPYNENLIIFVDGPADPKEQENFDWGNAALDAIKKWQEEHAAGVKPMFDWTKGGRGEALGST</sequence>
<dbReference type="Proteomes" id="UP001498398">
    <property type="component" value="Unassembled WGS sequence"/>
</dbReference>
<dbReference type="NCBIfam" id="TIGR00730">
    <property type="entry name" value="Rossman fold protein, TIGR00730 family"/>
    <property type="match status" value="1"/>
</dbReference>
<dbReference type="PANTHER" id="PTHR31223:SF70">
    <property type="entry name" value="LOG FAMILY PROTEIN YJL055W"/>
    <property type="match status" value="1"/>
</dbReference>
<dbReference type="PANTHER" id="PTHR31223">
    <property type="entry name" value="LOG FAMILY PROTEIN YJL055W"/>
    <property type="match status" value="1"/>
</dbReference>
<comment type="caution">
    <text evidence="1">The sequence shown here is derived from an EMBL/GenBank/DDBJ whole genome shotgun (WGS) entry which is preliminary data.</text>
</comment>
<dbReference type="InterPro" id="IPR031100">
    <property type="entry name" value="LOG_fam"/>
</dbReference>
<evidence type="ECO:0008006" key="3">
    <source>
        <dbReference type="Google" id="ProtNLM"/>
    </source>
</evidence>
<dbReference type="EMBL" id="JBANRG010000035">
    <property type="protein sequence ID" value="KAK7449805.1"/>
    <property type="molecule type" value="Genomic_DNA"/>
</dbReference>
<organism evidence="1 2">
    <name type="scientific">Marasmiellus scandens</name>
    <dbReference type="NCBI Taxonomy" id="2682957"/>
    <lineage>
        <taxon>Eukaryota</taxon>
        <taxon>Fungi</taxon>
        <taxon>Dikarya</taxon>
        <taxon>Basidiomycota</taxon>
        <taxon>Agaricomycotina</taxon>
        <taxon>Agaricomycetes</taxon>
        <taxon>Agaricomycetidae</taxon>
        <taxon>Agaricales</taxon>
        <taxon>Marasmiineae</taxon>
        <taxon>Omphalotaceae</taxon>
        <taxon>Marasmiellus</taxon>
    </lineage>
</organism>
<reference evidence="1 2" key="1">
    <citation type="submission" date="2024-01" db="EMBL/GenBank/DDBJ databases">
        <title>A draft genome for the cacao thread blight pathogen Marasmiellus scandens.</title>
        <authorList>
            <person name="Baruah I.K."/>
            <person name="Leung J."/>
            <person name="Bukari Y."/>
            <person name="Amoako-Attah I."/>
            <person name="Meinhardt L.W."/>
            <person name="Bailey B.A."/>
            <person name="Cohen S.P."/>
        </authorList>
    </citation>
    <scope>NUCLEOTIDE SEQUENCE [LARGE SCALE GENOMIC DNA]</scope>
    <source>
        <strain evidence="1 2">GH-19</strain>
    </source>
</reference>
<dbReference type="Gene3D" id="3.40.50.450">
    <property type="match status" value="1"/>
</dbReference>
<accession>A0ABR1J7Z3</accession>
<evidence type="ECO:0000313" key="1">
    <source>
        <dbReference type="EMBL" id="KAK7449805.1"/>
    </source>
</evidence>